<dbReference type="GO" id="GO:0008270">
    <property type="term" value="F:zinc ion binding"/>
    <property type="evidence" value="ECO:0007669"/>
    <property type="project" value="UniProtKB-KW"/>
</dbReference>
<evidence type="ECO:0000256" key="1">
    <source>
        <dbReference type="ARBA" id="ARBA00022723"/>
    </source>
</evidence>
<evidence type="ECO:0000256" key="3">
    <source>
        <dbReference type="ARBA" id="ARBA00022833"/>
    </source>
</evidence>
<sequence>MNPDTLGVPPDIQLASSDPLAWEERWQQVFPVVNGQRTFALPPAAWTVRTLATSTNMQGPKHRDDVIRCTRSLRKTLCDIQAKLTSIAVPFFLGNDLQDRWMSAAPSRRGEIILAGLIAACTTVPSLHDARWFCDKEMRVESHRQNGRLFLDLLEEMMVQNPTAASPDTPTYVAHPVWDAIAADQQASNATICEKIALADILSERNLLIGFVIHFALCSILGLPTPELIQTKIGSKPGKSAQYHLMHPIQAELRTVCGEATAQEFGEIARQLGKGVDAQRREVYATGKRSCQTCLKPNDTTKKYPRCKRCWDTMKREVLYCSSECQKVDWKAGHKNECGKWLQLEDLTPSAPEQHSPEPKIGPPVSGFKRSGALIFQVSHLNQLSPDYDYIILLEYDRVYVSFSHPPIRAAFCACRNKAMTTGDRRAVGMLAHFLLFMYYHHPRLQQIGVVPGAMLGQMLTEFEFPDILRAANEMEQRMYLDEGQRPPLILDGGVSVAEWNAIPSTWLDVGVVPLFELGSVYANL</sequence>
<dbReference type="EMBL" id="JARKIF010000008">
    <property type="protein sequence ID" value="KAJ7633236.1"/>
    <property type="molecule type" value="Genomic_DNA"/>
</dbReference>
<gene>
    <name evidence="6" type="ORF">FB45DRAFT_1058180</name>
</gene>
<proteinExistence type="predicted"/>
<evidence type="ECO:0000259" key="5">
    <source>
        <dbReference type="PROSITE" id="PS50865"/>
    </source>
</evidence>
<dbReference type="SUPFAM" id="SSF144232">
    <property type="entry name" value="HIT/MYND zinc finger-like"/>
    <property type="match status" value="1"/>
</dbReference>
<accession>A0AAD7BXP1</accession>
<keyword evidence="2 4" id="KW-0863">Zinc-finger</keyword>
<keyword evidence="1" id="KW-0479">Metal-binding</keyword>
<feature type="domain" description="MYND-type" evidence="5">
    <location>
        <begin position="291"/>
        <end position="338"/>
    </location>
</feature>
<evidence type="ECO:0000256" key="2">
    <source>
        <dbReference type="ARBA" id="ARBA00022771"/>
    </source>
</evidence>
<evidence type="ECO:0000313" key="7">
    <source>
        <dbReference type="Proteomes" id="UP001221142"/>
    </source>
</evidence>
<keyword evidence="3" id="KW-0862">Zinc</keyword>
<dbReference type="Pfam" id="PF01753">
    <property type="entry name" value="zf-MYND"/>
    <property type="match status" value="1"/>
</dbReference>
<reference evidence="6" key="1">
    <citation type="submission" date="2023-03" db="EMBL/GenBank/DDBJ databases">
        <title>Massive genome expansion in bonnet fungi (Mycena s.s.) driven by repeated elements and novel gene families across ecological guilds.</title>
        <authorList>
            <consortium name="Lawrence Berkeley National Laboratory"/>
            <person name="Harder C.B."/>
            <person name="Miyauchi S."/>
            <person name="Viragh M."/>
            <person name="Kuo A."/>
            <person name="Thoen E."/>
            <person name="Andreopoulos B."/>
            <person name="Lu D."/>
            <person name="Skrede I."/>
            <person name="Drula E."/>
            <person name="Henrissat B."/>
            <person name="Morin E."/>
            <person name="Kohler A."/>
            <person name="Barry K."/>
            <person name="LaButti K."/>
            <person name="Morin E."/>
            <person name="Salamov A."/>
            <person name="Lipzen A."/>
            <person name="Mereny Z."/>
            <person name="Hegedus B."/>
            <person name="Baldrian P."/>
            <person name="Stursova M."/>
            <person name="Weitz H."/>
            <person name="Taylor A."/>
            <person name="Grigoriev I.V."/>
            <person name="Nagy L.G."/>
            <person name="Martin F."/>
            <person name="Kauserud H."/>
        </authorList>
    </citation>
    <scope>NUCLEOTIDE SEQUENCE</scope>
    <source>
        <strain evidence="6">9284</strain>
    </source>
</reference>
<comment type="caution">
    <text evidence="6">The sequence shown here is derived from an EMBL/GenBank/DDBJ whole genome shotgun (WGS) entry which is preliminary data.</text>
</comment>
<dbReference type="InterPro" id="IPR002893">
    <property type="entry name" value="Znf_MYND"/>
</dbReference>
<name>A0AAD7BXP1_9AGAR</name>
<evidence type="ECO:0000256" key="4">
    <source>
        <dbReference type="PROSITE-ProRule" id="PRU00134"/>
    </source>
</evidence>
<organism evidence="6 7">
    <name type="scientific">Roridomyces roridus</name>
    <dbReference type="NCBI Taxonomy" id="1738132"/>
    <lineage>
        <taxon>Eukaryota</taxon>
        <taxon>Fungi</taxon>
        <taxon>Dikarya</taxon>
        <taxon>Basidiomycota</taxon>
        <taxon>Agaricomycotina</taxon>
        <taxon>Agaricomycetes</taxon>
        <taxon>Agaricomycetidae</taxon>
        <taxon>Agaricales</taxon>
        <taxon>Marasmiineae</taxon>
        <taxon>Mycenaceae</taxon>
        <taxon>Roridomyces</taxon>
    </lineage>
</organism>
<protein>
    <recommendedName>
        <fullName evidence="5">MYND-type domain-containing protein</fullName>
    </recommendedName>
</protein>
<dbReference type="PROSITE" id="PS50865">
    <property type="entry name" value="ZF_MYND_2"/>
    <property type="match status" value="1"/>
</dbReference>
<dbReference type="Gene3D" id="6.10.140.2220">
    <property type="match status" value="1"/>
</dbReference>
<evidence type="ECO:0000313" key="6">
    <source>
        <dbReference type="EMBL" id="KAJ7633236.1"/>
    </source>
</evidence>
<dbReference type="Proteomes" id="UP001221142">
    <property type="component" value="Unassembled WGS sequence"/>
</dbReference>
<dbReference type="AlphaFoldDB" id="A0AAD7BXP1"/>
<keyword evidence="7" id="KW-1185">Reference proteome</keyword>